<comment type="caution">
    <text evidence="4">The sequence shown here is derived from an EMBL/GenBank/DDBJ whole genome shotgun (WGS) entry which is preliminary data.</text>
</comment>
<dbReference type="PANTHER" id="PTHR43072">
    <property type="entry name" value="N-ACETYLTRANSFERASE"/>
    <property type="match status" value="1"/>
</dbReference>
<dbReference type="AlphaFoldDB" id="A0A2S8SRX7"/>
<dbReference type="Proteomes" id="UP000237684">
    <property type="component" value="Unassembled WGS sequence"/>
</dbReference>
<evidence type="ECO:0000256" key="2">
    <source>
        <dbReference type="ARBA" id="ARBA00023315"/>
    </source>
</evidence>
<keyword evidence="2" id="KW-0012">Acyltransferase</keyword>
<organism evidence="4 5">
    <name type="scientific">Abditibacterium utsteinense</name>
    <dbReference type="NCBI Taxonomy" id="1960156"/>
    <lineage>
        <taxon>Bacteria</taxon>
        <taxon>Pseudomonadati</taxon>
        <taxon>Abditibacteriota</taxon>
        <taxon>Abditibacteriia</taxon>
        <taxon>Abditibacteriales</taxon>
        <taxon>Abditibacteriaceae</taxon>
        <taxon>Abditibacterium</taxon>
    </lineage>
</organism>
<evidence type="ECO:0000259" key="3">
    <source>
        <dbReference type="PROSITE" id="PS51186"/>
    </source>
</evidence>
<dbReference type="RefSeq" id="WP_105484073.1">
    <property type="nucleotide sequence ID" value="NZ_NIGF01000010.1"/>
</dbReference>
<sequence>MNELFGTDTLRDACAHDLPAIVAIYNAAIPGRMATADTDAVSVESRATWFEQHNSQTRPLWILERTGENGAEIIAWISLNSFYGRPAYEATAEVSLYVAPGFHGQGIGTRLLQKMIERCPDFSVENLVGFVFAHNLASLRMNQKVGFQQWGFLPEVAELDGQKRDLMIIGLKIHKK</sequence>
<keyword evidence="5" id="KW-1185">Reference proteome</keyword>
<evidence type="ECO:0000313" key="5">
    <source>
        <dbReference type="Proteomes" id="UP000237684"/>
    </source>
</evidence>
<dbReference type="Pfam" id="PF00583">
    <property type="entry name" value="Acetyltransf_1"/>
    <property type="match status" value="1"/>
</dbReference>
<dbReference type="PANTHER" id="PTHR43072:SF23">
    <property type="entry name" value="UPF0039 PROTEIN C11D3.02C"/>
    <property type="match status" value="1"/>
</dbReference>
<protein>
    <submittedName>
        <fullName evidence="4">Phosphinothricin acetyltransferase</fullName>
    </submittedName>
</protein>
<dbReference type="PROSITE" id="PS51186">
    <property type="entry name" value="GNAT"/>
    <property type="match status" value="1"/>
</dbReference>
<dbReference type="CDD" id="cd04301">
    <property type="entry name" value="NAT_SF"/>
    <property type="match status" value="1"/>
</dbReference>
<name>A0A2S8SRX7_9BACT</name>
<reference evidence="4 5" key="1">
    <citation type="journal article" date="2018" name="Syst. Appl. Microbiol.">
        <title>Abditibacterium utsteinense sp. nov., the first cultivated member of candidate phylum FBP, isolated from ice-free Antarctic soil samples.</title>
        <authorList>
            <person name="Tahon G."/>
            <person name="Tytgat B."/>
            <person name="Lebbe L."/>
            <person name="Carlier A."/>
            <person name="Willems A."/>
        </authorList>
    </citation>
    <scope>NUCLEOTIDE SEQUENCE [LARGE SCALE GENOMIC DNA]</scope>
    <source>
        <strain evidence="4 5">LMG 29911</strain>
    </source>
</reference>
<proteinExistence type="predicted"/>
<dbReference type="InParanoid" id="A0A2S8SRX7"/>
<evidence type="ECO:0000313" key="4">
    <source>
        <dbReference type="EMBL" id="PQV63547.1"/>
    </source>
</evidence>
<dbReference type="InterPro" id="IPR000182">
    <property type="entry name" value="GNAT_dom"/>
</dbReference>
<dbReference type="EMBL" id="NIGF01000010">
    <property type="protein sequence ID" value="PQV63547.1"/>
    <property type="molecule type" value="Genomic_DNA"/>
</dbReference>
<dbReference type="InterPro" id="IPR016181">
    <property type="entry name" value="Acyl_CoA_acyltransferase"/>
</dbReference>
<gene>
    <name evidence="4" type="ORF">B1R32_11010</name>
</gene>
<dbReference type="GO" id="GO:0016747">
    <property type="term" value="F:acyltransferase activity, transferring groups other than amino-acyl groups"/>
    <property type="evidence" value="ECO:0007669"/>
    <property type="project" value="InterPro"/>
</dbReference>
<keyword evidence="1 4" id="KW-0808">Transferase</keyword>
<feature type="domain" description="N-acetyltransferase" evidence="3">
    <location>
        <begin position="8"/>
        <end position="172"/>
    </location>
</feature>
<dbReference type="FunCoup" id="A0A2S8SRX7">
    <property type="interactions" value="15"/>
</dbReference>
<evidence type="ECO:0000256" key="1">
    <source>
        <dbReference type="ARBA" id="ARBA00022679"/>
    </source>
</evidence>
<accession>A0A2S8SRX7</accession>
<dbReference type="OrthoDB" id="9798006at2"/>
<dbReference type="Gene3D" id="3.40.630.30">
    <property type="match status" value="1"/>
</dbReference>
<dbReference type="SUPFAM" id="SSF55729">
    <property type="entry name" value="Acyl-CoA N-acyltransferases (Nat)"/>
    <property type="match status" value="1"/>
</dbReference>